<dbReference type="PANTHER" id="PTHR46111:SF1">
    <property type="entry name" value="RIBOSOMAL RNA SMALL SUBUNIT METHYLTRANSFERASE I"/>
    <property type="match status" value="1"/>
</dbReference>
<dbReference type="AlphaFoldDB" id="A0A933SI11"/>
<dbReference type="EMBL" id="JACRIW010000103">
    <property type="protein sequence ID" value="MBI5170708.1"/>
    <property type="molecule type" value="Genomic_DNA"/>
</dbReference>
<accession>A0A933SI11</accession>
<dbReference type="EC" id="2.1.1.198" evidence="6"/>
<keyword evidence="2 6" id="KW-0698">rRNA processing</keyword>
<gene>
    <name evidence="6 8" type="primary">rsmI</name>
    <name evidence="8" type="ORF">HZA61_14560</name>
</gene>
<organism evidence="8 9">
    <name type="scientific">Eiseniibacteriota bacterium</name>
    <dbReference type="NCBI Taxonomy" id="2212470"/>
    <lineage>
        <taxon>Bacteria</taxon>
        <taxon>Candidatus Eiseniibacteriota</taxon>
    </lineage>
</organism>
<dbReference type="PANTHER" id="PTHR46111">
    <property type="entry name" value="RIBOSOMAL RNA SMALL SUBUNIT METHYLTRANSFERASE I"/>
    <property type="match status" value="1"/>
</dbReference>
<dbReference type="InterPro" id="IPR014776">
    <property type="entry name" value="4pyrrole_Mease_sub2"/>
</dbReference>
<keyword evidence="4 6" id="KW-0808">Transferase</keyword>
<proteinExistence type="inferred from homology"/>
<evidence type="ECO:0000256" key="5">
    <source>
        <dbReference type="ARBA" id="ARBA00022691"/>
    </source>
</evidence>
<dbReference type="InterPro" id="IPR000878">
    <property type="entry name" value="4pyrrol_Mease"/>
</dbReference>
<dbReference type="SUPFAM" id="SSF53790">
    <property type="entry name" value="Tetrapyrrole methylase"/>
    <property type="match status" value="1"/>
</dbReference>
<comment type="similarity">
    <text evidence="6">Belongs to the methyltransferase superfamily. RsmI family.</text>
</comment>
<dbReference type="InterPro" id="IPR014777">
    <property type="entry name" value="4pyrrole_Mease_sub1"/>
</dbReference>
<evidence type="ECO:0000256" key="2">
    <source>
        <dbReference type="ARBA" id="ARBA00022552"/>
    </source>
</evidence>
<dbReference type="GO" id="GO:0005737">
    <property type="term" value="C:cytoplasm"/>
    <property type="evidence" value="ECO:0007669"/>
    <property type="project" value="UniProtKB-SubCell"/>
</dbReference>
<keyword evidence="5 6" id="KW-0949">S-adenosyl-L-methionine</keyword>
<dbReference type="Gene3D" id="3.30.950.10">
    <property type="entry name" value="Methyltransferase, Cobalt-precorrin-4 Transmethylase, Domain 2"/>
    <property type="match status" value="1"/>
</dbReference>
<keyword evidence="1 6" id="KW-0963">Cytoplasm</keyword>
<dbReference type="Pfam" id="PF00590">
    <property type="entry name" value="TP_methylase"/>
    <property type="match status" value="1"/>
</dbReference>
<keyword evidence="3 6" id="KW-0489">Methyltransferase</keyword>
<sequence length="243" mass="26571">MTESRHSGHGGTLFLVATPIGNLEDVTTRALRVLREVDLVAAEDTRRTRRLLDHFGISATLVSLFEHNERSRISGIVARLNEGQSVAVVTDAGSPGIADPGFPLVRAAVAEGLRVESIPGPSAVLAALQVSGLPTDAFTFVGFLPVKHGARRRLLEEYSDRRETIVAFESPHRIERCLEDLEAVWQERPIALCRELTKLHEQVLRGSASEVKAALRDDQKRGEMVLVLGGRTRASRADRATEA</sequence>
<evidence type="ECO:0000256" key="1">
    <source>
        <dbReference type="ARBA" id="ARBA00022490"/>
    </source>
</evidence>
<dbReference type="FunFam" id="3.30.950.10:FF:000002">
    <property type="entry name" value="Ribosomal RNA small subunit methyltransferase I"/>
    <property type="match status" value="1"/>
</dbReference>
<comment type="subcellular location">
    <subcellularLocation>
        <location evidence="6">Cytoplasm</location>
    </subcellularLocation>
</comment>
<comment type="caution">
    <text evidence="8">The sequence shown here is derived from an EMBL/GenBank/DDBJ whole genome shotgun (WGS) entry which is preliminary data.</text>
</comment>
<dbReference type="Proteomes" id="UP000696931">
    <property type="component" value="Unassembled WGS sequence"/>
</dbReference>
<evidence type="ECO:0000313" key="9">
    <source>
        <dbReference type="Proteomes" id="UP000696931"/>
    </source>
</evidence>
<feature type="domain" description="Tetrapyrrole methylase" evidence="7">
    <location>
        <begin position="12"/>
        <end position="211"/>
    </location>
</feature>
<dbReference type="FunFam" id="3.40.1010.10:FF:000007">
    <property type="entry name" value="Ribosomal RNA small subunit methyltransferase I"/>
    <property type="match status" value="1"/>
</dbReference>
<dbReference type="NCBIfam" id="TIGR00096">
    <property type="entry name" value="16S rRNA (cytidine(1402)-2'-O)-methyltransferase"/>
    <property type="match status" value="1"/>
</dbReference>
<evidence type="ECO:0000313" key="8">
    <source>
        <dbReference type="EMBL" id="MBI5170708.1"/>
    </source>
</evidence>
<name>A0A933SI11_UNCEI</name>
<dbReference type="HAMAP" id="MF_01877">
    <property type="entry name" value="16SrRNA_methyltr_I"/>
    <property type="match status" value="1"/>
</dbReference>
<dbReference type="CDD" id="cd11648">
    <property type="entry name" value="RsmI"/>
    <property type="match status" value="1"/>
</dbReference>
<evidence type="ECO:0000256" key="6">
    <source>
        <dbReference type="HAMAP-Rule" id="MF_01877"/>
    </source>
</evidence>
<dbReference type="PIRSF" id="PIRSF005917">
    <property type="entry name" value="MTase_YraL"/>
    <property type="match status" value="1"/>
</dbReference>
<dbReference type="InterPro" id="IPR008189">
    <property type="entry name" value="rRNA_ssu_MeTfrase_I"/>
</dbReference>
<protein>
    <recommendedName>
        <fullName evidence="6">Ribosomal RNA small subunit methyltransferase I</fullName>
        <ecNumber evidence="6">2.1.1.198</ecNumber>
    </recommendedName>
    <alternativeName>
        <fullName evidence="6">16S rRNA 2'-O-ribose C1402 methyltransferase</fullName>
    </alternativeName>
    <alternativeName>
        <fullName evidence="6">rRNA (cytidine-2'-O-)-methyltransferase RsmI</fullName>
    </alternativeName>
</protein>
<evidence type="ECO:0000256" key="4">
    <source>
        <dbReference type="ARBA" id="ARBA00022679"/>
    </source>
</evidence>
<dbReference type="InterPro" id="IPR035996">
    <property type="entry name" value="4pyrrol_Methylase_sf"/>
</dbReference>
<comment type="catalytic activity">
    <reaction evidence="6">
        <text>cytidine(1402) in 16S rRNA + S-adenosyl-L-methionine = 2'-O-methylcytidine(1402) in 16S rRNA + S-adenosyl-L-homocysteine + H(+)</text>
        <dbReference type="Rhea" id="RHEA:42924"/>
        <dbReference type="Rhea" id="RHEA-COMP:10285"/>
        <dbReference type="Rhea" id="RHEA-COMP:10286"/>
        <dbReference type="ChEBI" id="CHEBI:15378"/>
        <dbReference type="ChEBI" id="CHEBI:57856"/>
        <dbReference type="ChEBI" id="CHEBI:59789"/>
        <dbReference type="ChEBI" id="CHEBI:74495"/>
        <dbReference type="ChEBI" id="CHEBI:82748"/>
        <dbReference type="EC" id="2.1.1.198"/>
    </reaction>
</comment>
<dbReference type="Gene3D" id="3.40.1010.10">
    <property type="entry name" value="Cobalt-precorrin-4 Transmethylase, Domain 1"/>
    <property type="match status" value="1"/>
</dbReference>
<evidence type="ECO:0000256" key="3">
    <source>
        <dbReference type="ARBA" id="ARBA00022603"/>
    </source>
</evidence>
<reference evidence="8" key="1">
    <citation type="submission" date="2020-07" db="EMBL/GenBank/DDBJ databases">
        <title>Huge and variable diversity of episymbiotic CPR bacteria and DPANN archaea in groundwater ecosystems.</title>
        <authorList>
            <person name="He C.Y."/>
            <person name="Keren R."/>
            <person name="Whittaker M."/>
            <person name="Farag I.F."/>
            <person name="Doudna J."/>
            <person name="Cate J.H.D."/>
            <person name="Banfield J.F."/>
        </authorList>
    </citation>
    <scope>NUCLEOTIDE SEQUENCE</scope>
    <source>
        <strain evidence="8">NC_groundwater_1813_Pr3_B-0.1um_71_17</strain>
    </source>
</reference>
<comment type="function">
    <text evidence="6">Catalyzes the 2'-O-methylation of the ribose of cytidine 1402 (C1402) in 16S rRNA.</text>
</comment>
<dbReference type="GO" id="GO:0070677">
    <property type="term" value="F:rRNA (cytosine-2'-O-)-methyltransferase activity"/>
    <property type="evidence" value="ECO:0007669"/>
    <property type="project" value="UniProtKB-UniRule"/>
</dbReference>
<evidence type="ECO:0000259" key="7">
    <source>
        <dbReference type="Pfam" id="PF00590"/>
    </source>
</evidence>